<evidence type="ECO:0000313" key="1">
    <source>
        <dbReference type="EMBL" id="KZP05970.1"/>
    </source>
</evidence>
<sequence length="65" mass="7224">MAEMTNASQALYGPEGVIFYQLDLSVVLQFGINELKAKLCWNEDGEEKQTPARVVYDNEVTIADG</sequence>
<dbReference type="Proteomes" id="UP000076532">
    <property type="component" value="Unassembled WGS sequence"/>
</dbReference>
<reference evidence="1 2" key="1">
    <citation type="journal article" date="2016" name="Mol. Biol. Evol.">
        <title>Comparative Genomics of Early-Diverging Mushroom-Forming Fungi Provides Insights into the Origins of Lignocellulose Decay Capabilities.</title>
        <authorList>
            <person name="Nagy L.G."/>
            <person name="Riley R."/>
            <person name="Tritt A."/>
            <person name="Adam C."/>
            <person name="Daum C."/>
            <person name="Floudas D."/>
            <person name="Sun H."/>
            <person name="Yadav J.S."/>
            <person name="Pangilinan J."/>
            <person name="Larsson K.H."/>
            <person name="Matsuura K."/>
            <person name="Barry K."/>
            <person name="Labutti K."/>
            <person name="Kuo R."/>
            <person name="Ohm R.A."/>
            <person name="Bhattacharya S.S."/>
            <person name="Shirouzu T."/>
            <person name="Yoshinaga Y."/>
            <person name="Martin F.M."/>
            <person name="Grigoriev I.V."/>
            <person name="Hibbett D.S."/>
        </authorList>
    </citation>
    <scope>NUCLEOTIDE SEQUENCE [LARGE SCALE GENOMIC DNA]</scope>
    <source>
        <strain evidence="1 2">CBS 109695</strain>
    </source>
</reference>
<name>A0A167WDJ8_9AGAM</name>
<dbReference type="AlphaFoldDB" id="A0A167WDJ8"/>
<organism evidence="1 2">
    <name type="scientific">Athelia psychrophila</name>
    <dbReference type="NCBI Taxonomy" id="1759441"/>
    <lineage>
        <taxon>Eukaryota</taxon>
        <taxon>Fungi</taxon>
        <taxon>Dikarya</taxon>
        <taxon>Basidiomycota</taxon>
        <taxon>Agaricomycotina</taxon>
        <taxon>Agaricomycetes</taxon>
        <taxon>Agaricomycetidae</taxon>
        <taxon>Atheliales</taxon>
        <taxon>Atheliaceae</taxon>
        <taxon>Athelia</taxon>
    </lineage>
</organism>
<evidence type="ECO:0000313" key="2">
    <source>
        <dbReference type="Proteomes" id="UP000076532"/>
    </source>
</evidence>
<dbReference type="EMBL" id="KV417810">
    <property type="protein sequence ID" value="KZP05970.1"/>
    <property type="molecule type" value="Genomic_DNA"/>
</dbReference>
<proteinExistence type="predicted"/>
<dbReference type="OrthoDB" id="3049336at2759"/>
<keyword evidence="2" id="KW-1185">Reference proteome</keyword>
<gene>
    <name evidence="1" type="ORF">FIBSPDRAFT_966853</name>
</gene>
<protein>
    <submittedName>
        <fullName evidence="1">Uncharacterized protein</fullName>
    </submittedName>
</protein>
<accession>A0A167WDJ8</accession>